<dbReference type="InterPro" id="IPR038280">
    <property type="entry name" value="ResT/TelK_cat_sf"/>
</dbReference>
<dbReference type="EMBL" id="NSIT01000255">
    <property type="protein sequence ID" value="PJE78131.1"/>
    <property type="molecule type" value="Genomic_DNA"/>
</dbReference>
<name>A0A2H9T4K4_9ZZZZ</name>
<organism evidence="2">
    <name type="scientific">invertebrate metagenome</name>
    <dbReference type="NCBI Taxonomy" id="1711999"/>
    <lineage>
        <taxon>unclassified sequences</taxon>
        <taxon>metagenomes</taxon>
        <taxon>organismal metagenomes</taxon>
    </lineage>
</organism>
<dbReference type="AlphaFoldDB" id="A0A2H9T4K4"/>
<dbReference type="InterPro" id="IPR032047">
    <property type="entry name" value="ResT/TelK_cat"/>
</dbReference>
<proteinExistence type="predicted"/>
<evidence type="ECO:0000259" key="1">
    <source>
        <dbReference type="Pfam" id="PF16684"/>
    </source>
</evidence>
<gene>
    <name evidence="2" type="ORF">CI610_02937</name>
</gene>
<dbReference type="Gene3D" id="1.10.443.30">
    <property type="entry name" value="Telomere resolvase"/>
    <property type="match status" value="1"/>
</dbReference>
<dbReference type="Pfam" id="PF16684">
    <property type="entry name" value="ResT-TelK_cat"/>
    <property type="match status" value="1"/>
</dbReference>
<feature type="domain" description="Telomere resolvase ResT/TelK catalytic" evidence="1">
    <location>
        <begin position="193"/>
        <end position="398"/>
    </location>
</feature>
<reference evidence="2" key="1">
    <citation type="journal article" date="2017" name="Appl. Environ. Microbiol.">
        <title>Molecular characterization of an Endozoicomonas-like organism causing infection in king scallop Pecten maximus L.</title>
        <authorList>
            <person name="Cano I."/>
            <person name="van Aerle R."/>
            <person name="Ross S."/>
            <person name="Verner-Jeffreys D.W."/>
            <person name="Paley R.K."/>
            <person name="Rimmer G."/>
            <person name="Ryder D."/>
            <person name="Hooper P."/>
            <person name="Stone D."/>
            <person name="Feist S.W."/>
        </authorList>
    </citation>
    <scope>NUCLEOTIDE SEQUENCE</scope>
</reference>
<accession>A0A2H9T4K4</accession>
<evidence type="ECO:0000313" key="2">
    <source>
        <dbReference type="EMBL" id="PJE78131.1"/>
    </source>
</evidence>
<sequence>MDVIKSKHENTKQLVDYLVNLQSKRPTDSINKKVSRELKALGIEMKSSWVTNVNAGGRKRKELVTDYKHDPDVCEAATAREVIRHYKNAILDLGMLNHAYIKTMKSLKSELESVIGACDDVKELYQFKDIKRIRNALKRLYRKCRGSKLQRAMLDNVKPEHHAYYKLHGASQRLNNTINENTETVLRQKHDRRIRINPDYAIDIAHKILLDKKAKKQEKAVALIIVTGRRPTEILKTATLKKHTDDMVLFDGQLKTRDRHIHETLTAYHIPLITSDKCNQQVILNALKSTQLAYKNIEITYPDILGNTVTTSIGDKKRGKGDIAHNRAVTQWANSTLNSVIRGWFDTDGITCKSLRAAYSEIAYLRLPSEKQKGTSKDAYAASILGYGEHGFGAARNYAQIALDTEIERAEKPDDADKAENQDSELVDGLKRATDVVLANKRAKASHALHAKLVAMAEKNLITRDELTAGRLSRVPVNGKRINIDTVRKYLLIIAGYIEG</sequence>
<comment type="caution">
    <text evidence="2">The sequence shown here is derived from an EMBL/GenBank/DDBJ whole genome shotgun (WGS) entry which is preliminary data.</text>
</comment>
<protein>
    <recommendedName>
        <fullName evidence="1">Telomere resolvase ResT/TelK catalytic domain-containing protein</fullName>
    </recommendedName>
</protein>